<evidence type="ECO:0000313" key="1">
    <source>
        <dbReference type="EMBL" id="KAH7993723.1"/>
    </source>
</evidence>
<name>A0ACB8EMD4_9SAUR</name>
<evidence type="ECO:0000313" key="2">
    <source>
        <dbReference type="Proteomes" id="UP000827872"/>
    </source>
</evidence>
<sequence length="119" mass="13106">MNSGHRSANGLGTIVNASLLACEGLSGVCLVPTVASKKMMPKQSSKQGHRKESEKSRSRKEEETTEGPPPKKSLKKADGGDRAERILPAPDPQELYLRALFWCLPEQLPSQETHPHSYR</sequence>
<dbReference type="EMBL" id="CM037616">
    <property type="protein sequence ID" value="KAH7993723.1"/>
    <property type="molecule type" value="Genomic_DNA"/>
</dbReference>
<organism evidence="1 2">
    <name type="scientific">Sphaerodactylus townsendi</name>
    <dbReference type="NCBI Taxonomy" id="933632"/>
    <lineage>
        <taxon>Eukaryota</taxon>
        <taxon>Metazoa</taxon>
        <taxon>Chordata</taxon>
        <taxon>Craniata</taxon>
        <taxon>Vertebrata</taxon>
        <taxon>Euteleostomi</taxon>
        <taxon>Lepidosauria</taxon>
        <taxon>Squamata</taxon>
        <taxon>Bifurcata</taxon>
        <taxon>Gekkota</taxon>
        <taxon>Sphaerodactylidae</taxon>
        <taxon>Sphaerodactylus</taxon>
    </lineage>
</organism>
<proteinExistence type="predicted"/>
<gene>
    <name evidence="1" type="ORF">K3G42_032138</name>
</gene>
<comment type="caution">
    <text evidence="1">The sequence shown here is derived from an EMBL/GenBank/DDBJ whole genome shotgun (WGS) entry which is preliminary data.</text>
</comment>
<protein>
    <submittedName>
        <fullName evidence="1">Uncharacterized protein</fullName>
    </submittedName>
</protein>
<reference evidence="1" key="1">
    <citation type="submission" date="2021-08" db="EMBL/GenBank/DDBJ databases">
        <title>The first chromosome-level gecko genome reveals the dynamic sex chromosomes of Neotropical dwarf geckos (Sphaerodactylidae: Sphaerodactylus).</title>
        <authorList>
            <person name="Pinto B.J."/>
            <person name="Keating S.E."/>
            <person name="Gamble T."/>
        </authorList>
    </citation>
    <scope>NUCLEOTIDE SEQUENCE</scope>
    <source>
        <strain evidence="1">TG3544</strain>
    </source>
</reference>
<keyword evidence="2" id="KW-1185">Reference proteome</keyword>
<dbReference type="Proteomes" id="UP000827872">
    <property type="component" value="Linkage Group LG03"/>
</dbReference>
<accession>A0ACB8EMD4</accession>